<gene>
    <name evidence="2" type="ORF">POL25_04395</name>
</gene>
<evidence type="ECO:0000313" key="3">
    <source>
        <dbReference type="Proteomes" id="UP001221686"/>
    </source>
</evidence>
<feature type="coiled-coil region" evidence="1">
    <location>
        <begin position="106"/>
        <end position="133"/>
    </location>
</feature>
<dbReference type="Proteomes" id="UP001221686">
    <property type="component" value="Unassembled WGS sequence"/>
</dbReference>
<reference evidence="2 3" key="1">
    <citation type="submission" date="2022-11" db="EMBL/GenBank/DDBJ databases">
        <title>Minimal conservation of predation-associated metabolite biosynthetic gene clusters underscores biosynthetic potential of Myxococcota including descriptions for ten novel species: Archangium lansinium sp. nov., Myxococcus landrumus sp. nov., Nannocystis bai.</title>
        <authorList>
            <person name="Ahearne A."/>
            <person name="Stevens C."/>
            <person name="Dowd S."/>
        </authorList>
    </citation>
    <scope>NUCLEOTIDE SEQUENCE [LARGE SCALE GENOMIC DNA]</scope>
    <source>
        <strain evidence="2 3">BB15-2</strain>
    </source>
</reference>
<accession>A0ABT5DSH1</accession>
<protein>
    <submittedName>
        <fullName evidence="2">Uncharacterized protein</fullName>
    </submittedName>
</protein>
<dbReference type="EMBL" id="JAQNDL010000001">
    <property type="protein sequence ID" value="MDC0716120.1"/>
    <property type="molecule type" value="Genomic_DNA"/>
</dbReference>
<keyword evidence="3" id="KW-1185">Reference proteome</keyword>
<proteinExistence type="predicted"/>
<evidence type="ECO:0000313" key="2">
    <source>
        <dbReference type="EMBL" id="MDC0716120.1"/>
    </source>
</evidence>
<organism evidence="2 3">
    <name type="scientific">Nannocystis bainbridge</name>
    <dbReference type="NCBI Taxonomy" id="2995303"/>
    <lineage>
        <taxon>Bacteria</taxon>
        <taxon>Pseudomonadati</taxon>
        <taxon>Myxococcota</taxon>
        <taxon>Polyangia</taxon>
        <taxon>Nannocystales</taxon>
        <taxon>Nannocystaceae</taxon>
        <taxon>Nannocystis</taxon>
    </lineage>
</organism>
<comment type="caution">
    <text evidence="2">The sequence shown here is derived from an EMBL/GenBank/DDBJ whole genome shotgun (WGS) entry which is preliminary data.</text>
</comment>
<evidence type="ECO:0000256" key="1">
    <source>
        <dbReference type="SAM" id="Coils"/>
    </source>
</evidence>
<sequence>MMRTEVEMGQRSTYRVFRASGQGAGATAFEISGITGEQIEQLRTLIEPNLKSGFVAAIDDQIVARGPEDPSTGSARLESTVSLHEETFRRVHQLTEMAVQQHEYCCAELKRMRREYEEDFAQERAVLRTLRQQWLERICDDKVRGEDALRYVADVVRSAAKAGEPTT</sequence>
<keyword evidence="1" id="KW-0175">Coiled coil</keyword>
<dbReference type="RefSeq" id="WP_272084568.1">
    <property type="nucleotide sequence ID" value="NZ_JAQNDL010000001.1"/>
</dbReference>
<name>A0ABT5DSH1_9BACT</name>